<comment type="caution">
    <text evidence="1">The sequence shown here is derived from an EMBL/GenBank/DDBJ whole genome shotgun (WGS) entry which is preliminary data.</text>
</comment>
<dbReference type="AlphaFoldDB" id="A0A5J5EUU4"/>
<dbReference type="InParanoid" id="A0A5J5EUU4"/>
<dbReference type="EMBL" id="VXIS01000104">
    <property type="protein sequence ID" value="KAA8904793.1"/>
    <property type="molecule type" value="Genomic_DNA"/>
</dbReference>
<name>A0A5J5EUU4_9PEZI</name>
<gene>
    <name evidence="1" type="ORF">FN846DRAFT_984105</name>
</gene>
<reference evidence="1 2" key="1">
    <citation type="submission" date="2019-09" db="EMBL/GenBank/DDBJ databases">
        <title>Draft genome of the ectomycorrhizal ascomycete Sphaerosporella brunnea.</title>
        <authorList>
            <consortium name="DOE Joint Genome Institute"/>
            <person name="Benucci G.M."/>
            <person name="Marozzi G."/>
            <person name="Antonielli L."/>
            <person name="Sanchez S."/>
            <person name="Marco P."/>
            <person name="Wang X."/>
            <person name="Falini L.B."/>
            <person name="Barry K."/>
            <person name="Haridas S."/>
            <person name="Lipzen A."/>
            <person name="Labutti K."/>
            <person name="Grigoriev I.V."/>
            <person name="Murat C."/>
            <person name="Martin F."/>
            <person name="Albertini E."/>
            <person name="Donnini D."/>
            <person name="Bonito G."/>
        </authorList>
    </citation>
    <scope>NUCLEOTIDE SEQUENCE [LARGE SCALE GENOMIC DNA]</scope>
    <source>
        <strain evidence="1 2">Sb_GMNB300</strain>
    </source>
</reference>
<accession>A0A5J5EUU4</accession>
<sequence length="439" mass="50979">MPPRFRSFVEDPYFLYQLKAAGNLPSLPIQRPAPDPFLYGELVSKSKMFFEAELFPRLPRQWIEYCMRVQTAYDRIHWVLETRSQGGWDSVYYGECVTIERGLGILNQFVKRHTGLLKLEVSQLQSRVHECRLEDILVKDPTVSLHLTNPPDLIVLLQLDHLLKSVGFDGKYSPTQKLLYLQYMGLIIEDWEELLQAMDTPEGFEGSHAEETLMHLKAAMYDAQKMRQYVECLQRVWLSLSATHYAMIKYLRRHPARPIIPDSREAVLLSQLKSMLQILKEIEYPETFLSYYENGDSGIVLEDFYRTLREPMRLLNHYCAIFSAEMESAEWDGRAVQDDIDFEVVAPSFLEVLRYTENVEDDVPMVDMERSAGMGPGDIPEQPEKPEKAHVVREWARFVKSIDMHRDTILDWVIARRGSAPLRLYPRVGKDGPISNLLT</sequence>
<proteinExistence type="predicted"/>
<evidence type="ECO:0000313" key="2">
    <source>
        <dbReference type="Proteomes" id="UP000326924"/>
    </source>
</evidence>
<organism evidence="1 2">
    <name type="scientific">Sphaerosporella brunnea</name>
    <dbReference type="NCBI Taxonomy" id="1250544"/>
    <lineage>
        <taxon>Eukaryota</taxon>
        <taxon>Fungi</taxon>
        <taxon>Dikarya</taxon>
        <taxon>Ascomycota</taxon>
        <taxon>Pezizomycotina</taxon>
        <taxon>Pezizomycetes</taxon>
        <taxon>Pezizales</taxon>
        <taxon>Pyronemataceae</taxon>
        <taxon>Sphaerosporella</taxon>
    </lineage>
</organism>
<protein>
    <submittedName>
        <fullName evidence="1">Uncharacterized protein</fullName>
    </submittedName>
</protein>
<keyword evidence="2" id="KW-1185">Reference proteome</keyword>
<evidence type="ECO:0000313" key="1">
    <source>
        <dbReference type="EMBL" id="KAA8904793.1"/>
    </source>
</evidence>
<dbReference type="Proteomes" id="UP000326924">
    <property type="component" value="Unassembled WGS sequence"/>
</dbReference>